<dbReference type="Gene3D" id="2.40.160.20">
    <property type="match status" value="1"/>
</dbReference>
<dbReference type="InterPro" id="IPR027385">
    <property type="entry name" value="Beta-barrel_OMP"/>
</dbReference>
<feature type="domain" description="Outer membrane protein beta-barrel" evidence="3">
    <location>
        <begin position="32"/>
        <end position="231"/>
    </location>
</feature>
<evidence type="ECO:0000259" key="3">
    <source>
        <dbReference type="Pfam" id="PF13505"/>
    </source>
</evidence>
<dbReference type="InterPro" id="IPR011250">
    <property type="entry name" value="OMP/PagP_B-barrel"/>
</dbReference>
<keyword evidence="1 2" id="KW-0732">Signal</keyword>
<dbReference type="EMBL" id="MTKO01000072">
    <property type="protein sequence ID" value="RWX45815.1"/>
    <property type="molecule type" value="Genomic_DNA"/>
</dbReference>
<gene>
    <name evidence="4" type="ORF">H206_00637</name>
</gene>
<organism evidence="4 5">
    <name type="scientific">Candidatus Electrothrix aarhusensis</name>
    <dbReference type="NCBI Taxonomy" id="1859131"/>
    <lineage>
        <taxon>Bacteria</taxon>
        <taxon>Pseudomonadati</taxon>
        <taxon>Thermodesulfobacteriota</taxon>
        <taxon>Desulfobulbia</taxon>
        <taxon>Desulfobulbales</taxon>
        <taxon>Desulfobulbaceae</taxon>
        <taxon>Candidatus Electrothrix</taxon>
    </lineage>
</organism>
<feature type="signal peptide" evidence="2">
    <location>
        <begin position="1"/>
        <end position="22"/>
    </location>
</feature>
<accession>A0A3S3RR07</accession>
<dbReference type="Proteomes" id="UP000287853">
    <property type="component" value="Unassembled WGS sequence"/>
</dbReference>
<sequence>MKKVIAAGAVLLLASSAQLSYAGNRKVEQKEGQQTQQTSHRNCAISGYIGMADFDGEEKPDPYQPGLSHEMNSDEAFKFGVILSKYYNDFSFNLGIEFIQEVEVTDEKDNVLAEHSHVPISLGVNYHFYTNVVNPYIGAGIGYSFNDSSTSDFIRAQGMSAEMDDSMFYYLTAGVEYPISDTYTLFLAGQYTIGDADMTGSGQTPLGTTIEIEDEGSLDRYELNVGVKYFF</sequence>
<dbReference type="SUPFAM" id="SSF56925">
    <property type="entry name" value="OMPA-like"/>
    <property type="match status" value="1"/>
</dbReference>
<evidence type="ECO:0000256" key="1">
    <source>
        <dbReference type="ARBA" id="ARBA00022729"/>
    </source>
</evidence>
<proteinExistence type="predicted"/>
<name>A0A3S3RR07_9BACT</name>
<comment type="caution">
    <text evidence="4">The sequence shown here is derived from an EMBL/GenBank/DDBJ whole genome shotgun (WGS) entry which is preliminary data.</text>
</comment>
<protein>
    <submittedName>
        <fullName evidence="4">Outer membrane protein beta-barrel domain-containing protein</fullName>
    </submittedName>
</protein>
<feature type="chain" id="PRO_5018616377" evidence="2">
    <location>
        <begin position="23"/>
        <end position="231"/>
    </location>
</feature>
<reference evidence="4 5" key="1">
    <citation type="submission" date="2017-01" db="EMBL/GenBank/DDBJ databases">
        <title>The cable genome- insights into the physiology and evolution of filamentous bacteria capable of sulfide oxidation via long distance electron transfer.</title>
        <authorList>
            <person name="Schreiber L."/>
            <person name="Bjerg J.T."/>
            <person name="Boggild A."/>
            <person name="Van De Vossenberg J."/>
            <person name="Meysman F."/>
            <person name="Nielsen L.P."/>
            <person name="Schramm A."/>
            <person name="Kjeldsen K.U."/>
        </authorList>
    </citation>
    <scope>NUCLEOTIDE SEQUENCE [LARGE SCALE GENOMIC DNA]</scope>
    <source>
        <strain evidence="4">MCF</strain>
    </source>
</reference>
<dbReference type="Pfam" id="PF13505">
    <property type="entry name" value="OMP_b-brl"/>
    <property type="match status" value="1"/>
</dbReference>
<evidence type="ECO:0000313" key="5">
    <source>
        <dbReference type="Proteomes" id="UP000287853"/>
    </source>
</evidence>
<evidence type="ECO:0000256" key="2">
    <source>
        <dbReference type="SAM" id="SignalP"/>
    </source>
</evidence>
<dbReference type="AlphaFoldDB" id="A0A3S3RR07"/>
<evidence type="ECO:0000313" key="4">
    <source>
        <dbReference type="EMBL" id="RWX45815.1"/>
    </source>
</evidence>
<keyword evidence="5" id="KW-1185">Reference proteome</keyword>